<evidence type="ECO:0000313" key="2">
    <source>
        <dbReference type="Proteomes" id="UP000800235"/>
    </source>
</evidence>
<evidence type="ECO:0000313" key="1">
    <source>
        <dbReference type="EMBL" id="KAF2434334.1"/>
    </source>
</evidence>
<reference evidence="1" key="1">
    <citation type="journal article" date="2020" name="Stud. Mycol.">
        <title>101 Dothideomycetes genomes: a test case for predicting lifestyles and emergence of pathogens.</title>
        <authorList>
            <person name="Haridas S."/>
            <person name="Albert R."/>
            <person name="Binder M."/>
            <person name="Bloem J."/>
            <person name="Labutti K."/>
            <person name="Salamov A."/>
            <person name="Andreopoulos B."/>
            <person name="Baker S."/>
            <person name="Barry K."/>
            <person name="Bills G."/>
            <person name="Bluhm B."/>
            <person name="Cannon C."/>
            <person name="Castanera R."/>
            <person name="Culley D."/>
            <person name="Daum C."/>
            <person name="Ezra D."/>
            <person name="Gonzalez J."/>
            <person name="Henrissat B."/>
            <person name="Kuo A."/>
            <person name="Liang C."/>
            <person name="Lipzen A."/>
            <person name="Lutzoni F."/>
            <person name="Magnuson J."/>
            <person name="Mondo S."/>
            <person name="Nolan M."/>
            <person name="Ohm R."/>
            <person name="Pangilinan J."/>
            <person name="Park H.-J."/>
            <person name="Ramirez L."/>
            <person name="Alfaro M."/>
            <person name="Sun H."/>
            <person name="Tritt A."/>
            <person name="Yoshinaga Y."/>
            <person name="Zwiers L.-H."/>
            <person name="Turgeon B."/>
            <person name="Goodwin S."/>
            <person name="Spatafora J."/>
            <person name="Crous P."/>
            <person name="Grigoriev I."/>
        </authorList>
    </citation>
    <scope>NUCLEOTIDE SEQUENCE</scope>
    <source>
        <strain evidence="1">CBS 130266</strain>
    </source>
</reference>
<proteinExistence type="predicted"/>
<sequence>MLGRALTSLSPWPPILQCLYCLGISWSATNNLSSRHLRQSSIFRDTGSSATNRILYSRSKSSKKHDALCIFACFHHFRRLNNHLLEQSRECCAIDSSC</sequence>
<organism evidence="1 2">
    <name type="scientific">Tothia fuscella</name>
    <dbReference type="NCBI Taxonomy" id="1048955"/>
    <lineage>
        <taxon>Eukaryota</taxon>
        <taxon>Fungi</taxon>
        <taxon>Dikarya</taxon>
        <taxon>Ascomycota</taxon>
        <taxon>Pezizomycotina</taxon>
        <taxon>Dothideomycetes</taxon>
        <taxon>Pleosporomycetidae</taxon>
        <taxon>Venturiales</taxon>
        <taxon>Cylindrosympodiaceae</taxon>
        <taxon>Tothia</taxon>
    </lineage>
</organism>
<keyword evidence="2" id="KW-1185">Reference proteome</keyword>
<dbReference type="Proteomes" id="UP000800235">
    <property type="component" value="Unassembled WGS sequence"/>
</dbReference>
<gene>
    <name evidence="1" type="ORF">EJ08DRAFT_500285</name>
</gene>
<dbReference type="AlphaFoldDB" id="A0A9P4NXQ1"/>
<name>A0A9P4NXQ1_9PEZI</name>
<protein>
    <submittedName>
        <fullName evidence="1">Uncharacterized protein</fullName>
    </submittedName>
</protein>
<comment type="caution">
    <text evidence="1">The sequence shown here is derived from an EMBL/GenBank/DDBJ whole genome shotgun (WGS) entry which is preliminary data.</text>
</comment>
<accession>A0A9P4NXQ1</accession>
<dbReference type="EMBL" id="MU007017">
    <property type="protein sequence ID" value="KAF2434334.1"/>
    <property type="molecule type" value="Genomic_DNA"/>
</dbReference>